<keyword evidence="2" id="KW-1185">Reference proteome</keyword>
<dbReference type="EMBL" id="JBIACK010000001">
    <property type="protein sequence ID" value="MFE8699375.1"/>
    <property type="molecule type" value="Genomic_DNA"/>
</dbReference>
<dbReference type="Gene3D" id="3.30.470.20">
    <property type="entry name" value="ATP-grasp fold, B domain"/>
    <property type="match status" value="1"/>
</dbReference>
<dbReference type="PANTHER" id="PTHR21621">
    <property type="entry name" value="RIBOSOMAL PROTEIN S6 MODIFICATION PROTEIN"/>
    <property type="match status" value="1"/>
</dbReference>
<protein>
    <submittedName>
        <fullName evidence="1">YheC/YheD family protein</fullName>
    </submittedName>
</protein>
<dbReference type="InterPro" id="IPR026838">
    <property type="entry name" value="YheC/D"/>
</dbReference>
<reference evidence="1 2" key="1">
    <citation type="submission" date="2024-08" db="EMBL/GenBank/DDBJ databases">
        <title>Two novel Cytobacillus novel species.</title>
        <authorList>
            <person name="Liu G."/>
        </authorList>
    </citation>
    <scope>NUCLEOTIDE SEQUENCE [LARGE SCALE GENOMIC DNA]</scope>
    <source>
        <strain evidence="1 2">FJAT-54145</strain>
    </source>
</reference>
<name>A0ABW6K8U2_9BACI</name>
<accession>A0ABW6K8U2</accession>
<dbReference type="PANTHER" id="PTHR21621:SF0">
    <property type="entry name" value="BETA-CITRYLGLUTAMATE SYNTHASE B-RELATED"/>
    <property type="match status" value="1"/>
</dbReference>
<dbReference type="Pfam" id="PF14398">
    <property type="entry name" value="ATPgrasp_YheCD"/>
    <property type="match status" value="1"/>
</dbReference>
<evidence type="ECO:0000313" key="2">
    <source>
        <dbReference type="Proteomes" id="UP001601059"/>
    </source>
</evidence>
<dbReference type="Proteomes" id="UP001601059">
    <property type="component" value="Unassembled WGS sequence"/>
</dbReference>
<comment type="caution">
    <text evidence="1">The sequence shown here is derived from an EMBL/GenBank/DDBJ whole genome shotgun (WGS) entry which is preliminary data.</text>
</comment>
<sequence>MEKLKDKFYKNEKLKENPELSQYIPETYTYSEEDLRKMLTKYMEIIIKPKHGAKGIGITKISKVREDEYKVQIKDHKFIINGIDSLCQYFEEKLQEKKHSYIVQYCIPLAKVDGKIFDIRYIVQRKRSSNEWVVTAMQAKRALVDRFVTNLKMGGRHYTVEQAFEGSGIENVEEVKRNIERVLLLASEWLGEEFKGHRIWGFDIGVDEFGAIFIIEVNSHPGLKSFRWRNYRHMYRVIQEYR</sequence>
<dbReference type="RefSeq" id="WP_389357520.1">
    <property type="nucleotide sequence ID" value="NZ_JBIACK010000001.1"/>
</dbReference>
<dbReference type="SUPFAM" id="SSF56059">
    <property type="entry name" value="Glutathione synthetase ATP-binding domain-like"/>
    <property type="match status" value="1"/>
</dbReference>
<proteinExistence type="predicted"/>
<evidence type="ECO:0000313" key="1">
    <source>
        <dbReference type="EMBL" id="MFE8699375.1"/>
    </source>
</evidence>
<organism evidence="1 2">
    <name type="scientific">Cytobacillus spartinae</name>
    <dbReference type="NCBI Taxonomy" id="3299023"/>
    <lineage>
        <taxon>Bacteria</taxon>
        <taxon>Bacillati</taxon>
        <taxon>Bacillota</taxon>
        <taxon>Bacilli</taxon>
        <taxon>Bacillales</taxon>
        <taxon>Bacillaceae</taxon>
        <taxon>Cytobacillus</taxon>
    </lineage>
</organism>
<gene>
    <name evidence="1" type="ORF">ACFYKX_01930</name>
</gene>